<feature type="region of interest" description="Disordered" evidence="2">
    <location>
        <begin position="645"/>
        <end position="675"/>
    </location>
</feature>
<evidence type="ECO:0000313" key="7">
    <source>
        <dbReference type="EMBL" id="OCK86239.1"/>
    </source>
</evidence>
<dbReference type="InterPro" id="IPR028267">
    <property type="entry name" value="Pianissimo_N"/>
</dbReference>
<dbReference type="SMART" id="SM01307">
    <property type="entry name" value="RICTOR_M"/>
    <property type="match status" value="1"/>
</dbReference>
<dbReference type="PANTHER" id="PTHR13298">
    <property type="entry name" value="CYTOSOLIC REGULATOR PIANISSIMO"/>
    <property type="match status" value="1"/>
</dbReference>
<feature type="compositionally biased region" description="Polar residues" evidence="2">
    <location>
        <begin position="645"/>
        <end position="672"/>
    </location>
</feature>
<feature type="domain" description="Rapamycin-insensitive companion of mTOR" evidence="6">
    <location>
        <begin position="1089"/>
        <end position="1161"/>
    </location>
</feature>
<dbReference type="InterPro" id="IPR028268">
    <property type="entry name" value="Pianissimo_fam"/>
</dbReference>
<dbReference type="InterPro" id="IPR036274">
    <property type="entry name" value="HR1_rpt_sf"/>
</dbReference>
<evidence type="ECO:0000313" key="8">
    <source>
        <dbReference type="Proteomes" id="UP000250266"/>
    </source>
</evidence>
<feature type="compositionally biased region" description="Polar residues" evidence="2">
    <location>
        <begin position="188"/>
        <end position="197"/>
    </location>
</feature>
<dbReference type="Pfam" id="PF14663">
    <property type="entry name" value="RasGEF_N_2"/>
    <property type="match status" value="1"/>
</dbReference>
<feature type="domain" description="REM-1" evidence="3">
    <location>
        <begin position="100"/>
        <end position="169"/>
    </location>
</feature>
<feature type="domain" description="Rapamycin-insensitive companion of mTOR middle" evidence="4">
    <location>
        <begin position="678"/>
        <end position="902"/>
    </location>
</feature>
<name>A0A8E2JLC8_9PEZI</name>
<dbReference type="SUPFAM" id="SSF46585">
    <property type="entry name" value="HR1 repeat"/>
    <property type="match status" value="1"/>
</dbReference>
<reference evidence="7 8" key="1">
    <citation type="journal article" date="2016" name="Nat. Commun.">
        <title>Ectomycorrhizal ecology is imprinted in the genome of the dominant symbiotic fungus Cenococcum geophilum.</title>
        <authorList>
            <consortium name="DOE Joint Genome Institute"/>
            <person name="Peter M."/>
            <person name="Kohler A."/>
            <person name="Ohm R.A."/>
            <person name="Kuo A."/>
            <person name="Krutzmann J."/>
            <person name="Morin E."/>
            <person name="Arend M."/>
            <person name="Barry K.W."/>
            <person name="Binder M."/>
            <person name="Choi C."/>
            <person name="Clum A."/>
            <person name="Copeland A."/>
            <person name="Grisel N."/>
            <person name="Haridas S."/>
            <person name="Kipfer T."/>
            <person name="LaButti K."/>
            <person name="Lindquist E."/>
            <person name="Lipzen A."/>
            <person name="Maire R."/>
            <person name="Meier B."/>
            <person name="Mihaltcheva S."/>
            <person name="Molinier V."/>
            <person name="Murat C."/>
            <person name="Poggeler S."/>
            <person name="Quandt C.A."/>
            <person name="Sperisen C."/>
            <person name="Tritt A."/>
            <person name="Tisserant E."/>
            <person name="Crous P.W."/>
            <person name="Henrissat B."/>
            <person name="Nehls U."/>
            <person name="Egli S."/>
            <person name="Spatafora J.W."/>
            <person name="Grigoriev I.V."/>
            <person name="Martin F.M."/>
        </authorList>
    </citation>
    <scope>NUCLEOTIDE SEQUENCE [LARGE SCALE GENOMIC DNA]</scope>
    <source>
        <strain evidence="7 8">CBS 459.81</strain>
    </source>
</reference>
<feature type="region of interest" description="Disordered" evidence="2">
    <location>
        <begin position="1"/>
        <end position="110"/>
    </location>
</feature>
<feature type="region of interest" description="Disordered" evidence="2">
    <location>
        <begin position="185"/>
        <end position="207"/>
    </location>
</feature>
<evidence type="ECO:0008006" key="9">
    <source>
        <dbReference type="Google" id="ProtNLM"/>
    </source>
</evidence>
<evidence type="ECO:0000259" key="3">
    <source>
        <dbReference type="SMART" id="SM00742"/>
    </source>
</evidence>
<dbReference type="CDD" id="cd11627">
    <property type="entry name" value="HR1_Ste20-like"/>
    <property type="match status" value="1"/>
</dbReference>
<evidence type="ECO:0000259" key="5">
    <source>
        <dbReference type="SMART" id="SM01308"/>
    </source>
</evidence>
<comment type="similarity">
    <text evidence="1">Belongs to the RICTOR family.</text>
</comment>
<evidence type="ECO:0000256" key="1">
    <source>
        <dbReference type="ARBA" id="ARBA00008878"/>
    </source>
</evidence>
<dbReference type="SMART" id="SM00742">
    <property type="entry name" value="Hr1"/>
    <property type="match status" value="1"/>
</dbReference>
<keyword evidence="8" id="KW-1185">Reference proteome</keyword>
<dbReference type="GO" id="GO:0031932">
    <property type="term" value="C:TORC2 complex"/>
    <property type="evidence" value="ECO:0007669"/>
    <property type="project" value="InterPro"/>
</dbReference>
<dbReference type="InterPro" id="IPR029453">
    <property type="entry name" value="Rictor_IV"/>
</dbReference>
<dbReference type="SMART" id="SM01308">
    <property type="entry name" value="RICTOR_N"/>
    <property type="match status" value="1"/>
</dbReference>
<dbReference type="Pfam" id="PF02185">
    <property type="entry name" value="HR1"/>
    <property type="match status" value="1"/>
</dbReference>
<protein>
    <recommendedName>
        <fullName evidence="9">Cytosolic regulator pianissimo</fullName>
    </recommendedName>
</protein>
<proteinExistence type="inferred from homology"/>
<feature type="compositionally biased region" description="Pro residues" evidence="2">
    <location>
        <begin position="1"/>
        <end position="11"/>
    </location>
</feature>
<dbReference type="GO" id="GO:0038203">
    <property type="term" value="P:TORC2 signaling"/>
    <property type="evidence" value="ECO:0007669"/>
    <property type="project" value="TreeGrafter"/>
</dbReference>
<organism evidence="7 8">
    <name type="scientific">Lepidopterella palustris CBS 459.81</name>
    <dbReference type="NCBI Taxonomy" id="1314670"/>
    <lineage>
        <taxon>Eukaryota</taxon>
        <taxon>Fungi</taxon>
        <taxon>Dikarya</taxon>
        <taxon>Ascomycota</taxon>
        <taxon>Pezizomycotina</taxon>
        <taxon>Dothideomycetes</taxon>
        <taxon>Pleosporomycetidae</taxon>
        <taxon>Mytilinidiales</taxon>
        <taxon>Argynnaceae</taxon>
        <taxon>Lepidopterella</taxon>
    </lineage>
</organism>
<dbReference type="Gene3D" id="1.10.287.160">
    <property type="entry name" value="HR1 repeat"/>
    <property type="match status" value="1"/>
</dbReference>
<evidence type="ECO:0000256" key="2">
    <source>
        <dbReference type="SAM" id="MobiDB-lite"/>
    </source>
</evidence>
<dbReference type="FunFam" id="1.10.287.160:FF:000009">
    <property type="entry name" value="Cytosolic regulator Pianissimo, putative"/>
    <property type="match status" value="1"/>
</dbReference>
<dbReference type="OrthoDB" id="271111at2759"/>
<dbReference type="EMBL" id="KV744807">
    <property type="protein sequence ID" value="OCK86239.1"/>
    <property type="molecule type" value="Genomic_DNA"/>
</dbReference>
<feature type="compositionally biased region" description="Basic and acidic residues" evidence="2">
    <location>
        <begin position="92"/>
        <end position="110"/>
    </location>
</feature>
<dbReference type="SMART" id="SM01310">
    <property type="entry name" value="RICTOR_V"/>
    <property type="match status" value="1"/>
</dbReference>
<dbReference type="InterPro" id="IPR016024">
    <property type="entry name" value="ARM-type_fold"/>
</dbReference>
<gene>
    <name evidence="7" type="ORF">K432DRAFT_399535</name>
</gene>
<accession>A0A8E2JLC8</accession>
<evidence type="ECO:0000259" key="4">
    <source>
        <dbReference type="SMART" id="SM01307"/>
    </source>
</evidence>
<dbReference type="SMART" id="SM01303">
    <property type="entry name" value="RasGEF_N_2"/>
    <property type="match status" value="1"/>
</dbReference>
<sequence>MTPTPRAPPPARSMTGQGDALTTEQNALLQPSRTGRDGRSLSAASLMAGTRGQSFTASGPPPGSFSSDLRSTISRSETPRPDFSTHPSFVDEDSRTTSEQRQAEIQDQIDKETKIKIGSENLLEALNSKNAKQTKDQRLRVEAELNSSNRKLAQLRLGLEAEIQRSKEVKESPSNTTSRLTYLFRNAPSRSPSQQLGNDKEDELETETESPTFVLAEILQSLEAEGMQPEYYVDKANSLVELFKRHPTLKYDLAWSIFGLRMQTMMLSDSREVVAAGYRVMRYAITDRKSLQIIRSLHTDYLIILSLVKESKASVEREQALKFVRAFLDVKDGVLEISRAVIRIIVAVAEHADDRLRNISILTLAEILVRNPSILVSAGGMGTLTDALGEGNYHAAESLSHSFLFLLDTPRRRRFLRSGHELEISLAIFTDSAAIHGHMHEEKLKANAKVIATLLKSWPGLLTLCMNDFLPIRSLLSSLYIPTPHVRNVLLELLFDLLRIKPPSWSSSFLAGRRLTTYGRVTNLKNQANKDTPNTDTENDANRWNLIEHYIAVVLAVLLHAGLIPALLHAEEDALTLTLKRKTTLLLGEVLKMANELLPPSWSAELQVLPQLLRSAAAFNLDDRFIATGTIYQVDSVNRTLYRSDPTSLHNAKSNVNGDSDSTPRQSDQSKAQAGMQMDESQFRSLMVETQVLNTVNFTKWRWDLIQSVIDGPLLNAKRLDEAMRVTKFVHRVLGFYRPFKYRFSEVKNTKPNQRYVRSGCALIRSLLQNPEGVRYLAESKLIRQLAECLSHFDRMSGLTSELPIFTAERMTETLTGGYFAILGALTKDPKGMQILERWKVINMFYHIIELHDRDDLIRALLSNMDCTIDGHLRIIISKAMTSCSKDIRIFSTRLLRKYATKSMQSTDSTGATTGIAEWAIRLLVTQLYDPEIEVCEVAIKILEEACNKKHSLEYVVKCRPALDHLGEIGAPLLLRFLSTSVGYHYLDGLDYITKEMDDWFLGRNDSYVALIEASMARALADIPEKVQPQMSYDDTPEHQEYGMVPPHFYRELTRTQEGCKLLEQKGHFDEFVTTIREFGMEDDDSETILKVKGCLWAVGNVGSMELGAPFLEKSDVVKWIVRIAETSEVMSLRGTAFFVLGLISRSLHGQEILLEYGWDGVVNEMGEALGLCIPLDFKKLFSIKPWAASPTDLGVWKQKVDVKVAIGDDDPLNARILKLTADLGNTVLAKKAANDLHIIKAKKASGFQKAQLFHKVMQILESHHFRLPVCRFVIDLFDKNVLRQIVLEEEDDDNDVDSDTDSEADEHATNGLSNLDS</sequence>
<dbReference type="SUPFAM" id="SSF48371">
    <property type="entry name" value="ARM repeat"/>
    <property type="match status" value="1"/>
</dbReference>
<feature type="compositionally biased region" description="Acidic residues" evidence="2">
    <location>
        <begin position="1292"/>
        <end position="1305"/>
    </location>
</feature>
<feature type="compositionally biased region" description="Polar residues" evidence="2">
    <location>
        <begin position="14"/>
        <end position="33"/>
    </location>
</feature>
<dbReference type="InterPro" id="IPR011072">
    <property type="entry name" value="HR1_rho-bd"/>
</dbReference>
<feature type="region of interest" description="Disordered" evidence="2">
    <location>
        <begin position="1292"/>
        <end position="1318"/>
    </location>
</feature>
<dbReference type="InterPro" id="IPR029451">
    <property type="entry name" value="RICTOR_M"/>
</dbReference>
<dbReference type="Proteomes" id="UP000250266">
    <property type="component" value="Unassembled WGS sequence"/>
</dbReference>
<dbReference type="Pfam" id="PF14666">
    <property type="entry name" value="RICTOR_M"/>
    <property type="match status" value="1"/>
</dbReference>
<dbReference type="PANTHER" id="PTHR13298:SF11">
    <property type="entry name" value="RAPAMYCIN-INSENSITIVE COMPANION OF MTOR"/>
    <property type="match status" value="1"/>
</dbReference>
<feature type="compositionally biased region" description="Polar residues" evidence="2">
    <location>
        <begin position="64"/>
        <end position="76"/>
    </location>
</feature>
<dbReference type="Pfam" id="PF14664">
    <property type="entry name" value="RICTOR_N"/>
    <property type="match status" value="1"/>
</dbReference>
<feature type="domain" description="Rapamycin-insensitive companion of mTOR N-terminal" evidence="5">
    <location>
        <begin position="233"/>
        <end position="599"/>
    </location>
</feature>
<dbReference type="InterPro" id="IPR029452">
    <property type="entry name" value="RICTOR_V"/>
</dbReference>
<dbReference type="Pfam" id="PF14668">
    <property type="entry name" value="RICTOR_V"/>
    <property type="match status" value="1"/>
</dbReference>
<evidence type="ECO:0000259" key="6">
    <source>
        <dbReference type="SMART" id="SM01310"/>
    </source>
</evidence>